<dbReference type="OrthoDB" id="9812484at2"/>
<evidence type="ECO:0000259" key="5">
    <source>
        <dbReference type="PROSITE" id="PS50977"/>
    </source>
</evidence>
<dbReference type="EMBL" id="FOHA01000009">
    <property type="protein sequence ID" value="SER89013.1"/>
    <property type="molecule type" value="Genomic_DNA"/>
</dbReference>
<keyword evidence="2 4" id="KW-0238">DNA-binding</keyword>
<dbReference type="Pfam" id="PF00440">
    <property type="entry name" value="TetR_N"/>
    <property type="match status" value="1"/>
</dbReference>
<feature type="DNA-binding region" description="H-T-H motif" evidence="4">
    <location>
        <begin position="34"/>
        <end position="53"/>
    </location>
</feature>
<dbReference type="GO" id="GO:0003677">
    <property type="term" value="F:DNA binding"/>
    <property type="evidence" value="ECO:0007669"/>
    <property type="project" value="UniProtKB-UniRule"/>
</dbReference>
<evidence type="ECO:0000313" key="7">
    <source>
        <dbReference type="Proteomes" id="UP000198948"/>
    </source>
</evidence>
<protein>
    <submittedName>
        <fullName evidence="6">DNA-binding transcriptional regulator, AcrR family</fullName>
    </submittedName>
</protein>
<evidence type="ECO:0000256" key="2">
    <source>
        <dbReference type="ARBA" id="ARBA00023125"/>
    </source>
</evidence>
<sequence>MPTKTFFNLPKDKQARLLEAARIEFSRTSLSEASIANIVKHAEIPRGSFYQYFEDKEDLFYYYFSCIKKDNKKMFLNAIKVHDGDFISAFEDYFVQTVDLLLEEKNQQFFKNMFLRMDYRASRKITPDLIKSRQEKHADMQKKFIQLIDMELLNIENEEESEMLMRLLMTIMFQTIGDGFSADLSKEQIIQNFNLKMKWIKNGVYRK</sequence>
<dbReference type="AlphaFoldDB" id="A0A1H9SXA7"/>
<reference evidence="6 7" key="1">
    <citation type="submission" date="2016-10" db="EMBL/GenBank/DDBJ databases">
        <authorList>
            <person name="de Groot N.N."/>
        </authorList>
    </citation>
    <scope>NUCLEOTIDE SEQUENCE [LARGE SCALE GENOMIC DNA]</scope>
    <source>
        <strain evidence="6 7">DSM 13760</strain>
    </source>
</reference>
<dbReference type="Gene3D" id="1.10.357.10">
    <property type="entry name" value="Tetracycline Repressor, domain 2"/>
    <property type="match status" value="1"/>
</dbReference>
<dbReference type="PANTHER" id="PTHR47506">
    <property type="entry name" value="TRANSCRIPTIONAL REGULATORY PROTEIN"/>
    <property type="match status" value="1"/>
</dbReference>
<dbReference type="Proteomes" id="UP000198948">
    <property type="component" value="Unassembled WGS sequence"/>
</dbReference>
<evidence type="ECO:0000256" key="1">
    <source>
        <dbReference type="ARBA" id="ARBA00023015"/>
    </source>
</evidence>
<dbReference type="Pfam" id="PF17924">
    <property type="entry name" value="TetR_C_19"/>
    <property type="match status" value="1"/>
</dbReference>
<accession>A0A1H9SXA7</accession>
<keyword evidence="1" id="KW-0805">Transcription regulation</keyword>
<evidence type="ECO:0000313" key="6">
    <source>
        <dbReference type="EMBL" id="SER89013.1"/>
    </source>
</evidence>
<proteinExistence type="predicted"/>
<keyword evidence="3" id="KW-0804">Transcription</keyword>
<gene>
    <name evidence="6" type="ORF">SAMN04488559_10980</name>
</gene>
<dbReference type="InterPro" id="IPR009057">
    <property type="entry name" value="Homeodomain-like_sf"/>
</dbReference>
<dbReference type="RefSeq" id="WP_092652292.1">
    <property type="nucleotide sequence ID" value="NZ_FOHA01000009.1"/>
</dbReference>
<dbReference type="PROSITE" id="PS50977">
    <property type="entry name" value="HTH_TETR_2"/>
    <property type="match status" value="1"/>
</dbReference>
<evidence type="ECO:0000256" key="3">
    <source>
        <dbReference type="ARBA" id="ARBA00023163"/>
    </source>
</evidence>
<name>A0A1H9SXA7_9LACT</name>
<organism evidence="6 7">
    <name type="scientific">Isobaculum melis</name>
    <dbReference type="NCBI Taxonomy" id="142588"/>
    <lineage>
        <taxon>Bacteria</taxon>
        <taxon>Bacillati</taxon>
        <taxon>Bacillota</taxon>
        <taxon>Bacilli</taxon>
        <taxon>Lactobacillales</taxon>
        <taxon>Carnobacteriaceae</taxon>
        <taxon>Isobaculum</taxon>
    </lineage>
</organism>
<keyword evidence="7" id="KW-1185">Reference proteome</keyword>
<feature type="domain" description="HTH tetR-type" evidence="5">
    <location>
        <begin position="11"/>
        <end position="71"/>
    </location>
</feature>
<evidence type="ECO:0000256" key="4">
    <source>
        <dbReference type="PROSITE-ProRule" id="PRU00335"/>
    </source>
</evidence>
<dbReference type="STRING" id="142588.SAMN04488559_10980"/>
<dbReference type="PANTHER" id="PTHR47506:SF1">
    <property type="entry name" value="HTH-TYPE TRANSCRIPTIONAL REGULATOR YJDC"/>
    <property type="match status" value="1"/>
</dbReference>
<dbReference type="SUPFAM" id="SSF46689">
    <property type="entry name" value="Homeodomain-like"/>
    <property type="match status" value="1"/>
</dbReference>
<dbReference type="InterPro" id="IPR001647">
    <property type="entry name" value="HTH_TetR"/>
</dbReference>